<reference evidence="3 5" key="3">
    <citation type="submission" date="2020-11" db="EMBL/GenBank/DDBJ databases">
        <title>Closed and high quality bacterial genomes of the OMM12 community.</title>
        <authorList>
            <person name="Marbouty M."/>
            <person name="Lamy-Besnier Q."/>
            <person name="Debarbieux L."/>
            <person name="Koszul R."/>
        </authorList>
    </citation>
    <scope>NUCLEOTIDE SEQUENCE [LARGE SCALE GENOMIC DNA]</scope>
    <source>
        <strain evidence="3 5">KB18</strain>
    </source>
</reference>
<dbReference type="GO" id="GO:0016987">
    <property type="term" value="F:sigma factor activity"/>
    <property type="evidence" value="ECO:0007669"/>
    <property type="project" value="InterPro"/>
</dbReference>
<dbReference type="Proteomes" id="UP000596035">
    <property type="component" value="Chromosome"/>
</dbReference>
<evidence type="ECO:0000313" key="5">
    <source>
        <dbReference type="Proteomes" id="UP000596035"/>
    </source>
</evidence>
<dbReference type="InterPro" id="IPR014284">
    <property type="entry name" value="RNA_pol_sigma-70_dom"/>
</dbReference>
<proteinExistence type="predicted"/>
<evidence type="ECO:0000313" key="2">
    <source>
        <dbReference type="EMBL" id="ASB41765.1"/>
    </source>
</evidence>
<feature type="domain" description="RNA polymerase sigma factor 70 region 4 type 2" evidence="1">
    <location>
        <begin position="99"/>
        <end position="151"/>
    </location>
</feature>
<evidence type="ECO:0000259" key="1">
    <source>
        <dbReference type="Pfam" id="PF08281"/>
    </source>
</evidence>
<dbReference type="NCBIfam" id="TIGR02937">
    <property type="entry name" value="sigma70-ECF"/>
    <property type="match status" value="1"/>
</dbReference>
<reference evidence="2" key="1">
    <citation type="journal article" date="2017" name="Genome Announc.">
        <title>High-Quality Whole-Genome Sequences of the Oligo-Mouse-Microbiota Bacterial Community.</title>
        <authorList>
            <person name="Garzetti D."/>
            <person name="Brugiroux S."/>
            <person name="Bunk B."/>
            <person name="Pukall R."/>
            <person name="McCoy K.D."/>
            <person name="Macpherson A.J."/>
            <person name="Stecher B."/>
        </authorList>
    </citation>
    <scope>NUCLEOTIDE SEQUENCE</scope>
    <source>
        <strain evidence="2">KB18</strain>
    </source>
</reference>
<dbReference type="InterPro" id="IPR013324">
    <property type="entry name" value="RNA_pol_sigma_r3/r4-like"/>
</dbReference>
<dbReference type="GO" id="GO:0003677">
    <property type="term" value="F:DNA binding"/>
    <property type="evidence" value="ECO:0007669"/>
    <property type="project" value="InterPro"/>
</dbReference>
<dbReference type="InterPro" id="IPR036388">
    <property type="entry name" value="WH-like_DNA-bd_sf"/>
</dbReference>
<accession>A0A1Z2XTL0</accession>
<evidence type="ECO:0000313" key="3">
    <source>
        <dbReference type="EMBL" id="QQR31032.1"/>
    </source>
</evidence>
<dbReference type="KEGG" id="amur:ADH66_14515"/>
<reference evidence="4" key="2">
    <citation type="submission" date="2017-05" db="EMBL/GenBank/DDBJ databases">
        <title>Improved OligoMM genomes.</title>
        <authorList>
            <person name="Garzetti D."/>
        </authorList>
    </citation>
    <scope>NUCLEOTIDE SEQUENCE [LARGE SCALE GENOMIC DNA]</scope>
    <source>
        <strain evidence="4">KB18</strain>
    </source>
</reference>
<dbReference type="GO" id="GO:0006352">
    <property type="term" value="P:DNA-templated transcription initiation"/>
    <property type="evidence" value="ECO:0007669"/>
    <property type="project" value="InterPro"/>
</dbReference>
<protein>
    <submittedName>
        <fullName evidence="3">Sigma-70 family RNA polymerase sigma factor</fullName>
    </submittedName>
</protein>
<dbReference type="SUPFAM" id="SSF88659">
    <property type="entry name" value="Sigma3 and sigma4 domains of RNA polymerase sigma factors"/>
    <property type="match status" value="1"/>
</dbReference>
<organism evidence="3 5">
    <name type="scientific">Acutalibacter muris</name>
    <dbReference type="NCBI Taxonomy" id="1796620"/>
    <lineage>
        <taxon>Bacteria</taxon>
        <taxon>Bacillati</taxon>
        <taxon>Bacillota</taxon>
        <taxon>Clostridia</taxon>
        <taxon>Eubacteriales</taxon>
        <taxon>Acutalibacteraceae</taxon>
        <taxon>Acutalibacter</taxon>
    </lineage>
</organism>
<dbReference type="AlphaFoldDB" id="A0A1Z2XTL0"/>
<dbReference type="RefSeq" id="WP_066539271.1">
    <property type="nucleotide sequence ID" value="NZ_CAPVCI010000023.1"/>
</dbReference>
<keyword evidence="4" id="KW-1185">Reference proteome</keyword>
<name>A0A1Z2XTL0_9FIRM</name>
<gene>
    <name evidence="2" type="ORF">ADH66_14515</name>
    <name evidence="3" type="ORF">I5Q82_04890</name>
</gene>
<dbReference type="InterPro" id="IPR013249">
    <property type="entry name" value="RNA_pol_sigma70_r4_t2"/>
</dbReference>
<dbReference type="EMBL" id="CP065321">
    <property type="protein sequence ID" value="QQR31032.1"/>
    <property type="molecule type" value="Genomic_DNA"/>
</dbReference>
<dbReference type="EMBL" id="CP021422">
    <property type="protein sequence ID" value="ASB41765.1"/>
    <property type="molecule type" value="Genomic_DNA"/>
</dbReference>
<dbReference type="Gene3D" id="1.10.10.10">
    <property type="entry name" value="Winged helix-like DNA-binding domain superfamily/Winged helix DNA-binding domain"/>
    <property type="match status" value="1"/>
</dbReference>
<dbReference type="CDD" id="cd06171">
    <property type="entry name" value="Sigma70_r4"/>
    <property type="match status" value="1"/>
</dbReference>
<dbReference type="Pfam" id="PF08281">
    <property type="entry name" value="Sigma70_r4_2"/>
    <property type="match status" value="1"/>
</dbReference>
<dbReference type="Proteomes" id="UP000196710">
    <property type="component" value="Chromosome"/>
</dbReference>
<evidence type="ECO:0000313" key="4">
    <source>
        <dbReference type="Proteomes" id="UP000196710"/>
    </source>
</evidence>
<sequence>MDKNYPKRRKDKYNPYTICKRDGRYYLAFSDGQGAWHELEITADLYGALDQFELDDLAALNEWDRHIEHLEQTEQAINRRAVHYPESVEDTVLQNLEYEQLHKAISELPETQRRRLTLYYFQGLTYEQISRLEGCTIMPVKRSIDSALKKIKKILA</sequence>